<evidence type="ECO:0000313" key="2">
    <source>
        <dbReference type="EMBL" id="SSD61605.1"/>
    </source>
</evidence>
<dbReference type="AlphaFoldDB" id="A0A376BA95"/>
<dbReference type="Pfam" id="PF10528">
    <property type="entry name" value="GLEYA"/>
    <property type="match status" value="1"/>
</dbReference>
<dbReference type="InterPro" id="IPR011658">
    <property type="entry name" value="PA14_dom"/>
</dbReference>
<sequence length="302" mass="33493">MDACSPISDPTEGFKVRWFNYTLDDTKSFSSLEYMAYGYYQKSAPYHISDGITTVSFQSGFPCKYSQTDPSVYFLCYSERSGAANNNWYCPSAEAPYNSYTCYNQGVNAYSLPVVYDYNTTFTNFTMEISGYFLAPETGNYTFTLGNVDDSSGLLFGQNAFGCCEQNNITSTTTDFFINAIKGLFSGQEASISKSMNLIAGSYYPLRIVFTNALTKASLNFTATLPSGTVLSDFENYVYTFDEEESYCPAYSTKTVPWTGTFTSTYTTSVLTSTDSNSEIIKSTVVYVETPEVEGTTTTYTS</sequence>
<evidence type="ECO:0000259" key="1">
    <source>
        <dbReference type="PROSITE" id="PS51820"/>
    </source>
</evidence>
<dbReference type="EMBL" id="UFAJ01000784">
    <property type="protein sequence ID" value="SSD61605.1"/>
    <property type="molecule type" value="Genomic_DNA"/>
</dbReference>
<gene>
    <name evidence="2" type="ORF">SCODWIG_03366</name>
</gene>
<dbReference type="GO" id="GO:0000128">
    <property type="term" value="P:flocculation"/>
    <property type="evidence" value="ECO:0007669"/>
    <property type="project" value="InterPro"/>
</dbReference>
<dbReference type="VEuPathDB" id="FungiDB:SCODWIG_03366"/>
<dbReference type="SMART" id="SM00758">
    <property type="entry name" value="PA14"/>
    <property type="match status" value="1"/>
</dbReference>
<organism evidence="2 3">
    <name type="scientific">Saccharomycodes ludwigii</name>
    <dbReference type="NCBI Taxonomy" id="36035"/>
    <lineage>
        <taxon>Eukaryota</taxon>
        <taxon>Fungi</taxon>
        <taxon>Dikarya</taxon>
        <taxon>Ascomycota</taxon>
        <taxon>Saccharomycotina</taxon>
        <taxon>Saccharomycetes</taxon>
        <taxon>Saccharomycodales</taxon>
        <taxon>Saccharomycodaceae</taxon>
        <taxon>Saccharomycodes</taxon>
    </lineage>
</organism>
<keyword evidence="3" id="KW-1185">Reference proteome</keyword>
<dbReference type="Gene3D" id="2.60.120.1560">
    <property type="match status" value="2"/>
</dbReference>
<accession>A0A376BA95</accession>
<dbReference type="InterPro" id="IPR001389">
    <property type="entry name" value="Flocculin"/>
</dbReference>
<evidence type="ECO:0000313" key="3">
    <source>
        <dbReference type="Proteomes" id="UP000262825"/>
    </source>
</evidence>
<dbReference type="InterPro" id="IPR018871">
    <property type="entry name" value="GLEYA_adhesin_domain"/>
</dbReference>
<feature type="domain" description="PA14" evidence="1">
    <location>
        <begin position="78"/>
        <end position="237"/>
    </location>
</feature>
<dbReference type="InterPro" id="IPR037524">
    <property type="entry name" value="PA14/GLEYA"/>
</dbReference>
<proteinExistence type="predicted"/>
<dbReference type="PROSITE" id="PS51820">
    <property type="entry name" value="PA14"/>
    <property type="match status" value="1"/>
</dbReference>
<dbReference type="Proteomes" id="UP000262825">
    <property type="component" value="Unassembled WGS sequence"/>
</dbReference>
<dbReference type="SUPFAM" id="SSF56988">
    <property type="entry name" value="Anthrax protective antigen"/>
    <property type="match status" value="1"/>
</dbReference>
<reference evidence="3" key="1">
    <citation type="submission" date="2018-06" db="EMBL/GenBank/DDBJ databases">
        <authorList>
            <person name="Guldener U."/>
        </authorList>
    </citation>
    <scope>NUCLEOTIDE SEQUENCE [LARGE SCALE GENOMIC DNA]</scope>
    <source>
        <strain evidence="3">UTAD17</strain>
    </source>
</reference>
<dbReference type="Pfam" id="PF00624">
    <property type="entry name" value="Flocculin"/>
    <property type="match status" value="1"/>
</dbReference>
<name>A0A376BA95_9ASCO</name>
<protein>
    <recommendedName>
        <fullName evidence="1">PA14 domain-containing protein</fullName>
    </recommendedName>
</protein>